<name>A0AAI8FDF3_MESHY</name>
<dbReference type="RefSeq" id="WP_015084322.1">
    <property type="nucleotide sequence ID" value="NC_019552.1"/>
</dbReference>
<evidence type="ECO:0000313" key="1">
    <source>
        <dbReference type="EMBL" id="AFX74647.1"/>
    </source>
</evidence>
<accession>A0AAI8FDF3</accession>
<protein>
    <submittedName>
        <fullName evidence="1">Uncharacterized protein</fullName>
    </submittedName>
</protein>
<evidence type="ECO:0000313" key="2">
    <source>
        <dbReference type="Proteomes" id="UP000009399"/>
    </source>
</evidence>
<sequence length="664" mass="77308">MKTTLKTLATAVQLASAITSPHSQNNSQQLQQIQNVQKTSFKDDFEHLNQEKMKQNLQKYIDASNMNFLNTAWRFKEIFTDILNNKSARDIIKTRYRSIADFLSTSGAINSQDFGLVSYIISSGYVGSEYRESVLSSLISIYKKQGSEYEKKWFGELEKVRKEKDTTRNWSQYYTKLKNVVSQIPQGFNTFKEILLISEQTNEPLFGLSQYLLNHLDEHIRKFANNKLSEALVRLVVALFRNDWNTKPFLEVLGTSYKHTFITVTKALVGFNNDSKAPNVIWDIFNSLYNDSSTINPNSVRKVIDKTLLPFVNALIFRSVFVKEGFSESPFFDLLYNNRIKATSFVYVNRLIFTSDFRWDWTPIKDIIPTNVVLQYNSPYPIYNSLVKNNILWDYVNFRANDQFKFSYIASGDSPDRVRLTTKRNGKFANFSYTTTVEFRVAYETPGAFASIASQYRKVAGNWNSASDLLYYQYAQEQSELKEVIIEDEDNSIPLWIYNQNNKTEDDAFKSVKFSWNKVNGRLLKEVRDSFRRTNFWTISVPLKEGRAFGPVEIKGGRLDFDFGKLGLAKRFFNISGVTDQTQPKVFFKPLSNMSLRLLWSEVVHFFSFEVTVLFPKPIYDQSTKTWRRQFTKVFTLDYNSPILNTNKTFDVPDQFQYLDRTFN</sequence>
<reference evidence="1 2" key="1">
    <citation type="journal article" date="2013" name="Genome Announc.">
        <title>Complete Genome Sequence of Mycoplasma hyorhinis Strain SK76.</title>
        <authorList>
            <person name="Goodison S."/>
            <person name="Urquidi V."/>
            <person name="Kumar D."/>
            <person name="Reyes L."/>
            <person name="Rosser C.J."/>
        </authorList>
    </citation>
    <scope>NUCLEOTIDE SEQUENCE [LARGE SCALE GENOMIC DNA]</scope>
    <source>
        <strain evidence="1 2">SK76</strain>
    </source>
</reference>
<dbReference type="EMBL" id="CP003914">
    <property type="protein sequence ID" value="AFX74647.1"/>
    <property type="molecule type" value="Genomic_DNA"/>
</dbReference>
<dbReference type="KEGG" id="mhs:MOS_745"/>
<organism evidence="1 2">
    <name type="scientific">Mesomycoplasma hyorhinis SK76</name>
    <dbReference type="NCBI Taxonomy" id="1118964"/>
    <lineage>
        <taxon>Bacteria</taxon>
        <taxon>Bacillati</taxon>
        <taxon>Mycoplasmatota</taxon>
        <taxon>Mycoplasmoidales</taxon>
        <taxon>Metamycoplasmataceae</taxon>
        <taxon>Mesomycoplasma</taxon>
    </lineage>
</organism>
<proteinExistence type="predicted"/>
<dbReference type="Proteomes" id="UP000009399">
    <property type="component" value="Chromosome"/>
</dbReference>
<dbReference type="AlphaFoldDB" id="A0AAI8FDF3"/>
<gene>
    <name evidence="1" type="ORF">MOS_745</name>
</gene>